<proteinExistence type="predicted"/>
<evidence type="ECO:0008006" key="3">
    <source>
        <dbReference type="Google" id="ProtNLM"/>
    </source>
</evidence>
<dbReference type="GO" id="GO:0003677">
    <property type="term" value="F:DNA binding"/>
    <property type="evidence" value="ECO:0007669"/>
    <property type="project" value="InterPro"/>
</dbReference>
<dbReference type="Proteomes" id="UP000289465">
    <property type="component" value="Unassembled WGS sequence"/>
</dbReference>
<dbReference type="SUPFAM" id="SSF47413">
    <property type="entry name" value="lambda repressor-like DNA-binding domains"/>
    <property type="match status" value="1"/>
</dbReference>
<name>A0A446C995_9BURK</name>
<dbReference type="EMBL" id="UFQC01000004">
    <property type="protein sequence ID" value="SSW64343.1"/>
    <property type="molecule type" value="Genomic_DNA"/>
</dbReference>
<protein>
    <recommendedName>
        <fullName evidence="3">Rha family transcriptional regulator</fullName>
    </recommendedName>
</protein>
<evidence type="ECO:0000313" key="1">
    <source>
        <dbReference type="EMBL" id="SSW64343.1"/>
    </source>
</evidence>
<reference evidence="1 2" key="1">
    <citation type="submission" date="2018-07" db="EMBL/GenBank/DDBJ databases">
        <authorList>
            <person name="Peeters C."/>
        </authorList>
    </citation>
    <scope>NUCLEOTIDE SEQUENCE [LARGE SCALE GENOMIC DNA]</scope>
    <source>
        <strain evidence="1 2">LMG 30378</strain>
    </source>
</reference>
<gene>
    <name evidence="1" type="ORF">AVE30378_01045</name>
</gene>
<dbReference type="InterPro" id="IPR010982">
    <property type="entry name" value="Lambda_DNA-bd_dom_sf"/>
</dbReference>
<dbReference type="Gene3D" id="1.10.260.40">
    <property type="entry name" value="lambda repressor-like DNA-binding domains"/>
    <property type="match status" value="1"/>
</dbReference>
<sequence>MDTKHPDSEIIDALGGTVAVARLCRVKPPSVSDWRKEGIPSARRMYLQAIRPEAFPAAAKQEAA</sequence>
<dbReference type="AlphaFoldDB" id="A0A446C995"/>
<organism evidence="1 2">
    <name type="scientific">Achromobacter veterisilvae</name>
    <dbReference type="NCBI Taxonomy" id="2069367"/>
    <lineage>
        <taxon>Bacteria</taxon>
        <taxon>Pseudomonadati</taxon>
        <taxon>Pseudomonadota</taxon>
        <taxon>Betaproteobacteria</taxon>
        <taxon>Burkholderiales</taxon>
        <taxon>Alcaligenaceae</taxon>
        <taxon>Achromobacter</taxon>
    </lineage>
</organism>
<evidence type="ECO:0000313" key="2">
    <source>
        <dbReference type="Proteomes" id="UP000289465"/>
    </source>
</evidence>
<dbReference type="OrthoDB" id="8613254at2"/>
<accession>A0A446C995</accession>